<sequence length="516" mass="55095">MRRLALLPPLLSLLAACTVGPDYKGPPDVAPRSEAAGQFRRAASAPVDIATPPARWWDGMGWDGRGDPELAHLVDLALAASPTLKAAQARVLEARALVAQQRAALFPQGNATALAAKARIPTGALSTADNQINAALAREAITNPSLFPGGTPPHVDIPNHVTTELYNLGFDARWELDLFGGTRREIEAAAAQTDAAAAKVEDAQVQLAAEVGQAYVGLRDAQHRLDLTRASAAAEHRMLDLTVDKRRLGTATEADVARMETQARQTDAQIPPLEGQVEQAMDQLALLAGQEPGTLDAELAPIRPLPLPPAVVPVADPAALLRRRPDIRAAERQLAASNAEIGYAVAQLFPNVSLFGSIGFGSNKVDTLFRSSSLSMIGAPMLSWNVLDWGRVRAQIRQASAANEESLAQYQSTVLQALQDAESGLSRYGHQREATFQLAAALDVATRAQRLADARYRGGTATALEALDAERQRLLVEQSLAQAQAQTSNDYIALQKSLGLGWQPVDPARLPNPPDY</sequence>
<keyword evidence="2" id="KW-0472">Membrane</keyword>
<organism evidence="3 4">
    <name type="scientific">Nitrospirillum viridazoti CBAmc</name>
    <dbReference type="NCBI Taxonomy" id="1441467"/>
    <lineage>
        <taxon>Bacteria</taxon>
        <taxon>Pseudomonadati</taxon>
        <taxon>Pseudomonadota</taxon>
        <taxon>Alphaproteobacteria</taxon>
        <taxon>Rhodospirillales</taxon>
        <taxon>Azospirillaceae</taxon>
        <taxon>Nitrospirillum</taxon>
        <taxon>Nitrospirillum viridazoti</taxon>
    </lineage>
</organism>
<reference evidence="3 4" key="1">
    <citation type="submission" date="2017-06" db="EMBL/GenBank/DDBJ databases">
        <title>Complete genome sequence of Nitrospirillum amazonense strain CBAmC, an endophytic nitrogen-fixing and plant growth-promoting bacterium, isolated from sugarcane.</title>
        <authorList>
            <person name="Schwab S."/>
            <person name="dos Santos Teixeira K.R."/>
            <person name="Simoes Araujo J.L."/>
            <person name="Soares Vidal M."/>
            <person name="Borges de Freitas H.R."/>
            <person name="Rivello Crivelaro A.L."/>
            <person name="Bueno de Camargo Nunes A."/>
            <person name="dos Santos C.M."/>
            <person name="Palmeira da Silva Rosa D."/>
            <person name="da Silva Padilha D."/>
            <person name="da Silva E."/>
            <person name="Araujo Terra L."/>
            <person name="Soares Mendes V."/>
            <person name="Farinelli L."/>
            <person name="Magalhaes Cruz L."/>
            <person name="Baldani J.I."/>
        </authorList>
    </citation>
    <scope>NUCLEOTIDE SEQUENCE [LARGE SCALE GENOMIC DNA]</scope>
    <source>
        <strain evidence="3 4">CBAmC</strain>
    </source>
</reference>
<keyword evidence="2" id="KW-0812">Transmembrane</keyword>
<evidence type="ECO:0000256" key="2">
    <source>
        <dbReference type="RuleBase" id="RU362097"/>
    </source>
</evidence>
<dbReference type="Pfam" id="PF02321">
    <property type="entry name" value="OEP"/>
    <property type="match status" value="2"/>
</dbReference>
<evidence type="ECO:0000313" key="3">
    <source>
        <dbReference type="EMBL" id="ASG24324.1"/>
    </source>
</evidence>
<dbReference type="GO" id="GO:0005886">
    <property type="term" value="C:plasma membrane"/>
    <property type="evidence" value="ECO:0007669"/>
    <property type="project" value="UniProtKB-SubCell"/>
</dbReference>
<gene>
    <name evidence="3" type="ORF">Y958_25845</name>
</gene>
<proteinExistence type="inferred from homology"/>
<keyword evidence="2" id="KW-1134">Transmembrane beta strand</keyword>
<dbReference type="SUPFAM" id="SSF56954">
    <property type="entry name" value="Outer membrane efflux proteins (OEP)"/>
    <property type="match status" value="1"/>
</dbReference>
<dbReference type="Gene3D" id="1.20.1600.10">
    <property type="entry name" value="Outer membrane efflux proteins (OEP)"/>
    <property type="match status" value="1"/>
</dbReference>
<accession>A0A248K1L5</accession>
<dbReference type="PANTHER" id="PTHR30203:SF25">
    <property type="entry name" value="OUTER MEMBRANE PROTEIN-RELATED"/>
    <property type="match status" value="1"/>
</dbReference>
<dbReference type="EMBL" id="CP022112">
    <property type="protein sequence ID" value="ASG24324.1"/>
    <property type="molecule type" value="Genomic_DNA"/>
</dbReference>
<keyword evidence="4" id="KW-1185">Reference proteome</keyword>
<dbReference type="Proteomes" id="UP000197153">
    <property type="component" value="Chromosome 3"/>
</dbReference>
<dbReference type="RefSeq" id="WP_088874756.1">
    <property type="nucleotide sequence ID" value="NZ_CP022112.1"/>
</dbReference>
<evidence type="ECO:0000313" key="4">
    <source>
        <dbReference type="Proteomes" id="UP000197153"/>
    </source>
</evidence>
<dbReference type="InterPro" id="IPR003423">
    <property type="entry name" value="OMP_efflux"/>
</dbReference>
<dbReference type="PANTHER" id="PTHR30203">
    <property type="entry name" value="OUTER MEMBRANE CATION EFFLUX PROTEIN"/>
    <property type="match status" value="1"/>
</dbReference>
<evidence type="ECO:0000256" key="1">
    <source>
        <dbReference type="ARBA" id="ARBA00007613"/>
    </source>
</evidence>
<dbReference type="PROSITE" id="PS51257">
    <property type="entry name" value="PROKAR_LIPOPROTEIN"/>
    <property type="match status" value="1"/>
</dbReference>
<dbReference type="Gene3D" id="2.20.200.10">
    <property type="entry name" value="Outer membrane efflux proteins (OEP)"/>
    <property type="match status" value="1"/>
</dbReference>
<dbReference type="AlphaFoldDB" id="A0A248K1L5"/>
<dbReference type="NCBIfam" id="TIGR01845">
    <property type="entry name" value="outer_NodT"/>
    <property type="match status" value="1"/>
</dbReference>
<dbReference type="KEGG" id="nao:Y958_25845"/>
<keyword evidence="2" id="KW-0564">Palmitate</keyword>
<comment type="similarity">
    <text evidence="1 2">Belongs to the outer membrane factor (OMF) (TC 1.B.17) family.</text>
</comment>
<comment type="subcellular location">
    <subcellularLocation>
        <location evidence="2">Cell membrane</location>
        <topology evidence="2">Lipid-anchor</topology>
    </subcellularLocation>
</comment>
<keyword evidence="2" id="KW-0449">Lipoprotein</keyword>
<protein>
    <submittedName>
        <fullName evidence="3">RND transporter</fullName>
    </submittedName>
</protein>
<dbReference type="GO" id="GO:0015562">
    <property type="term" value="F:efflux transmembrane transporter activity"/>
    <property type="evidence" value="ECO:0007669"/>
    <property type="project" value="InterPro"/>
</dbReference>
<name>A0A248K1L5_9PROT</name>
<dbReference type="InterPro" id="IPR010131">
    <property type="entry name" value="MdtP/NodT-like"/>
</dbReference>